<reference evidence="2" key="1">
    <citation type="journal article" date="2017" name="Nat. Microbiol.">
        <title>Global analysis of biosynthetic gene clusters reveals vast potential of secondary metabolite production in Penicillium species.</title>
        <authorList>
            <person name="Nielsen J.C."/>
            <person name="Grijseels S."/>
            <person name="Prigent S."/>
            <person name="Ji B."/>
            <person name="Dainat J."/>
            <person name="Nielsen K.F."/>
            <person name="Frisvad J.C."/>
            <person name="Workman M."/>
            <person name="Nielsen J."/>
        </authorList>
    </citation>
    <scope>NUCLEOTIDE SEQUENCE [LARGE SCALE GENOMIC DNA]</scope>
    <source>
        <strain evidence="2">IBT 31811</strain>
    </source>
</reference>
<keyword evidence="2" id="KW-1185">Reference proteome</keyword>
<dbReference type="SUPFAM" id="SSF51735">
    <property type="entry name" value="NAD(P)-binding Rossmann-fold domains"/>
    <property type="match status" value="1"/>
</dbReference>
<accession>A0A1V6Q2M4</accession>
<name>A0A1V6Q2M4_9EURO</name>
<dbReference type="Gene3D" id="3.40.50.720">
    <property type="entry name" value="NAD(P)-binding Rossmann-like Domain"/>
    <property type="match status" value="1"/>
</dbReference>
<dbReference type="InterPro" id="IPR036291">
    <property type="entry name" value="NAD(P)-bd_dom_sf"/>
</dbReference>
<dbReference type="AlphaFoldDB" id="A0A1V6Q2M4"/>
<sequence length="218" mass="23944">MSTTSALENELKVQIHATGAPESSLRQAAELKISKPPTIRPTRLWDANWSWGNSQHSQREAWDHSGGLWNYVLGSVRLWLLKSGKAGSSSLWVVDLNGWIWLGSWVLLTHSRVMIPQALITDLCGSSLGVHFAVDCSGAIPVIANMIATLEIRGKAASVGAPAPGKKVEIDVFSLLTMGRQYVRCHQGDSISTKTIPYLMEQHAQGNFPLEKLIKVYE</sequence>
<evidence type="ECO:0000313" key="1">
    <source>
        <dbReference type="EMBL" id="OQD83122.1"/>
    </source>
</evidence>
<protein>
    <submittedName>
        <fullName evidence="1">Uncharacterized protein</fullName>
    </submittedName>
</protein>
<dbReference type="STRING" id="416450.A0A1V6Q2M4"/>
<comment type="caution">
    <text evidence="1">The sequence shown here is derived from an EMBL/GenBank/DDBJ whole genome shotgun (WGS) entry which is preliminary data.</text>
</comment>
<organism evidence="1 2">
    <name type="scientific">Penicillium antarcticum</name>
    <dbReference type="NCBI Taxonomy" id="416450"/>
    <lineage>
        <taxon>Eukaryota</taxon>
        <taxon>Fungi</taxon>
        <taxon>Dikarya</taxon>
        <taxon>Ascomycota</taxon>
        <taxon>Pezizomycotina</taxon>
        <taxon>Eurotiomycetes</taxon>
        <taxon>Eurotiomycetidae</taxon>
        <taxon>Eurotiales</taxon>
        <taxon>Aspergillaceae</taxon>
        <taxon>Penicillium</taxon>
    </lineage>
</organism>
<dbReference type="Gene3D" id="3.90.180.10">
    <property type="entry name" value="Medium-chain alcohol dehydrogenases, catalytic domain"/>
    <property type="match status" value="1"/>
</dbReference>
<evidence type="ECO:0000313" key="2">
    <source>
        <dbReference type="Proteomes" id="UP000191672"/>
    </source>
</evidence>
<gene>
    <name evidence="1" type="ORF">PENANT_c018G02700</name>
</gene>
<proteinExistence type="predicted"/>
<dbReference type="EMBL" id="MDYN01000018">
    <property type="protein sequence ID" value="OQD83122.1"/>
    <property type="molecule type" value="Genomic_DNA"/>
</dbReference>
<dbReference type="Proteomes" id="UP000191672">
    <property type="component" value="Unassembled WGS sequence"/>
</dbReference>